<keyword evidence="1" id="KW-1133">Transmembrane helix</keyword>
<accession>A0A1I7XA29</accession>
<dbReference type="Proteomes" id="UP000095283">
    <property type="component" value="Unplaced"/>
</dbReference>
<organism evidence="2 3">
    <name type="scientific">Heterorhabditis bacteriophora</name>
    <name type="common">Entomopathogenic nematode worm</name>
    <dbReference type="NCBI Taxonomy" id="37862"/>
    <lineage>
        <taxon>Eukaryota</taxon>
        <taxon>Metazoa</taxon>
        <taxon>Ecdysozoa</taxon>
        <taxon>Nematoda</taxon>
        <taxon>Chromadorea</taxon>
        <taxon>Rhabditida</taxon>
        <taxon>Rhabditina</taxon>
        <taxon>Rhabditomorpha</taxon>
        <taxon>Strongyloidea</taxon>
        <taxon>Heterorhabditidae</taxon>
        <taxon>Heterorhabditis</taxon>
    </lineage>
</organism>
<keyword evidence="2" id="KW-1185">Reference proteome</keyword>
<sequence>MLRIINVEYFELSDNAYITLTIAWMMMVYKWFLHQVVLSMNNNNCKYLY</sequence>
<name>A0A1I7XA29_HETBA</name>
<reference evidence="3" key="1">
    <citation type="submission" date="2016-11" db="UniProtKB">
        <authorList>
            <consortium name="WormBaseParasite"/>
        </authorList>
    </citation>
    <scope>IDENTIFICATION</scope>
</reference>
<evidence type="ECO:0000256" key="1">
    <source>
        <dbReference type="SAM" id="Phobius"/>
    </source>
</evidence>
<protein>
    <submittedName>
        <fullName evidence="3">Uncharacterized protein</fullName>
    </submittedName>
</protein>
<feature type="transmembrane region" description="Helical" evidence="1">
    <location>
        <begin position="16"/>
        <end position="33"/>
    </location>
</feature>
<dbReference type="AlphaFoldDB" id="A0A1I7XA29"/>
<keyword evidence="1" id="KW-0472">Membrane</keyword>
<evidence type="ECO:0000313" key="3">
    <source>
        <dbReference type="WBParaSite" id="Hba_14537"/>
    </source>
</evidence>
<evidence type="ECO:0000313" key="2">
    <source>
        <dbReference type="Proteomes" id="UP000095283"/>
    </source>
</evidence>
<proteinExistence type="predicted"/>
<dbReference type="WBParaSite" id="Hba_14537">
    <property type="protein sequence ID" value="Hba_14537"/>
    <property type="gene ID" value="Hba_14537"/>
</dbReference>
<keyword evidence="1" id="KW-0812">Transmembrane</keyword>